<evidence type="ECO:0000313" key="6">
    <source>
        <dbReference type="EMBL" id="KAG5846255.1"/>
    </source>
</evidence>
<dbReference type="PROSITE" id="PS51720">
    <property type="entry name" value="G_AIG1"/>
    <property type="match status" value="2"/>
</dbReference>
<dbReference type="EMBL" id="JAFIRN010000007">
    <property type="protein sequence ID" value="KAG5846255.1"/>
    <property type="molecule type" value="Genomic_DNA"/>
</dbReference>
<dbReference type="Proteomes" id="UP001044222">
    <property type="component" value="Chromosome 7"/>
</dbReference>
<gene>
    <name evidence="6" type="ORF">ANANG_G00147850</name>
</gene>
<keyword evidence="2" id="KW-0547">Nucleotide-binding</keyword>
<dbReference type="Gene3D" id="3.40.50.300">
    <property type="entry name" value="P-loop containing nucleotide triphosphate hydrolases"/>
    <property type="match status" value="2"/>
</dbReference>
<dbReference type="SUPFAM" id="SSF52540">
    <property type="entry name" value="P-loop containing nucleoside triphosphate hydrolases"/>
    <property type="match status" value="2"/>
</dbReference>
<dbReference type="GO" id="GO:0005525">
    <property type="term" value="F:GTP binding"/>
    <property type="evidence" value="ECO:0007669"/>
    <property type="project" value="UniProtKB-KW"/>
</dbReference>
<dbReference type="InterPro" id="IPR027417">
    <property type="entry name" value="P-loop_NTPase"/>
</dbReference>
<keyword evidence="3" id="KW-0342">GTP-binding</keyword>
<dbReference type="InterPro" id="IPR006703">
    <property type="entry name" value="G_AIG1"/>
</dbReference>
<evidence type="ECO:0000256" key="2">
    <source>
        <dbReference type="ARBA" id="ARBA00022741"/>
    </source>
</evidence>
<feature type="domain" description="AIG1-type G" evidence="5">
    <location>
        <begin position="16"/>
        <end position="212"/>
    </location>
</feature>
<dbReference type="PANTHER" id="PTHR10903:SF107">
    <property type="entry name" value="GTPASE IMAP FAMILY MEMBER 4-LIKE-RELATED"/>
    <property type="match status" value="1"/>
</dbReference>
<dbReference type="PANTHER" id="PTHR10903">
    <property type="entry name" value="GTPASE, IMAP FAMILY MEMBER-RELATED"/>
    <property type="match status" value="1"/>
</dbReference>
<protein>
    <recommendedName>
        <fullName evidence="5">AIG1-type G domain-containing protein</fullName>
    </recommendedName>
</protein>
<organism evidence="6 7">
    <name type="scientific">Anguilla anguilla</name>
    <name type="common">European freshwater eel</name>
    <name type="synonym">Muraena anguilla</name>
    <dbReference type="NCBI Taxonomy" id="7936"/>
    <lineage>
        <taxon>Eukaryota</taxon>
        <taxon>Metazoa</taxon>
        <taxon>Chordata</taxon>
        <taxon>Craniata</taxon>
        <taxon>Vertebrata</taxon>
        <taxon>Euteleostomi</taxon>
        <taxon>Actinopterygii</taxon>
        <taxon>Neopterygii</taxon>
        <taxon>Teleostei</taxon>
        <taxon>Anguilliformes</taxon>
        <taxon>Anguillidae</taxon>
        <taxon>Anguilla</taxon>
    </lineage>
</organism>
<dbReference type="Pfam" id="PF04548">
    <property type="entry name" value="AIG1"/>
    <property type="match status" value="2"/>
</dbReference>
<dbReference type="FunFam" id="3.40.50.300:FF:001809">
    <property type="entry name" value="Si:ch1073-365p7.2"/>
    <property type="match status" value="2"/>
</dbReference>
<evidence type="ECO:0000256" key="1">
    <source>
        <dbReference type="ARBA" id="ARBA00008535"/>
    </source>
</evidence>
<feature type="region of interest" description="Disordered" evidence="4">
    <location>
        <begin position="558"/>
        <end position="586"/>
    </location>
</feature>
<feature type="domain" description="AIG1-type G" evidence="5">
    <location>
        <begin position="249"/>
        <end position="446"/>
    </location>
</feature>
<reference evidence="6" key="1">
    <citation type="submission" date="2021-01" db="EMBL/GenBank/DDBJ databases">
        <title>A chromosome-scale assembly of European eel, Anguilla anguilla.</title>
        <authorList>
            <person name="Henkel C."/>
            <person name="Jong-Raadsen S.A."/>
            <person name="Dufour S."/>
            <person name="Weltzien F.-A."/>
            <person name="Palstra A.P."/>
            <person name="Pelster B."/>
            <person name="Spaink H.P."/>
            <person name="Van Den Thillart G.E."/>
            <person name="Jansen H."/>
            <person name="Zahm M."/>
            <person name="Klopp C."/>
            <person name="Cedric C."/>
            <person name="Louis A."/>
            <person name="Berthelot C."/>
            <person name="Parey E."/>
            <person name="Roest Crollius H."/>
            <person name="Montfort J."/>
            <person name="Robinson-Rechavi M."/>
            <person name="Bucao C."/>
            <person name="Bouchez O."/>
            <person name="Gislard M."/>
            <person name="Lluch J."/>
            <person name="Milhes M."/>
            <person name="Lampietro C."/>
            <person name="Lopez Roques C."/>
            <person name="Donnadieu C."/>
            <person name="Braasch I."/>
            <person name="Desvignes T."/>
            <person name="Postlethwait J."/>
            <person name="Bobe J."/>
            <person name="Guiguen Y."/>
            <person name="Dirks R."/>
        </authorList>
    </citation>
    <scope>NUCLEOTIDE SEQUENCE</scope>
    <source>
        <strain evidence="6">Tag_6206</strain>
        <tissue evidence="6">Liver</tissue>
    </source>
</reference>
<dbReference type="AlphaFoldDB" id="A0A9D3RX01"/>
<sequence>MDKGESSGHLGETQHVSELRIVLLGAEEGGKSSAGNAILGKQEFTPGVKTAVCKKGQGDVRRRQVTVVDTPGWVYYFPVEDSPELLKDQILCSVSLCPPGPHAVLLVINLSSSFQEKHRRAVQEHLELLSDSVWRHTILLFTFEDTLREMTIEQHIEREGQALQWVIEKCGNRYHVLSSEVSQVSELLEMIEKMVVGNGGRHFHMERKVLQDMEEKRRITEERANQRVRKVREHRETLRDLLKGGTNRPFEMKVVLLGWVVGGKSSAGNTILGRPEFGFWRRTAQCEKKQGEVAGRQVTVVDTPGWWFIPAHLTPDWIKEEVVKSLALCHPGPHAILLVIPADTAFKEEQRKIIRDNMKHLGEEIWRHTLVLFTWGECLGNISIEQHIEREGHALQWLIEKCGNRYHVLCNKNKEDHTKVTELLEKIEEMVAGKSVFHLQTETQGEVVEKVEEMDRETRGADLSTEKQKVPELMQIIDELWIRREEHLLEKLGLDHKGKSKVLPLAELQKVFEKEWSRVETGLKLKKMIQECTTQTSRGGSMETPLYGGNTLCESGSSVEAADSTEEEGNALKEAASKTQTQQWTGREDPIFEKEWDRREWEMYLHFKRMIQDWATLPVRGAASNSLERPYMREDMSSEPETSRLAKTCKKVCEW</sequence>
<evidence type="ECO:0000313" key="7">
    <source>
        <dbReference type="Proteomes" id="UP001044222"/>
    </source>
</evidence>
<name>A0A9D3RX01_ANGAN</name>
<keyword evidence="7" id="KW-1185">Reference proteome</keyword>
<evidence type="ECO:0000259" key="5">
    <source>
        <dbReference type="PROSITE" id="PS51720"/>
    </source>
</evidence>
<evidence type="ECO:0000256" key="4">
    <source>
        <dbReference type="SAM" id="MobiDB-lite"/>
    </source>
</evidence>
<comment type="caution">
    <text evidence="6">The sequence shown here is derived from an EMBL/GenBank/DDBJ whole genome shotgun (WGS) entry which is preliminary data.</text>
</comment>
<evidence type="ECO:0000256" key="3">
    <source>
        <dbReference type="ARBA" id="ARBA00023134"/>
    </source>
</evidence>
<accession>A0A9D3RX01</accession>
<proteinExistence type="inferred from homology"/>
<comment type="similarity">
    <text evidence="1">Belongs to the TRAFAC class TrmE-Era-EngA-EngB-Septin-like GTPase superfamily. AIG1/Toc34/Toc159-like paraseptin GTPase family. IAN subfamily.</text>
</comment>
<dbReference type="InterPro" id="IPR045058">
    <property type="entry name" value="GIMA/IAN/Toc"/>
</dbReference>
<feature type="non-terminal residue" evidence="6">
    <location>
        <position position="1"/>
    </location>
</feature>